<protein>
    <submittedName>
        <fullName evidence="1">Uncharacterized protein</fullName>
    </submittedName>
</protein>
<dbReference type="AlphaFoldDB" id="A0A1C5JMW6"/>
<keyword evidence="2" id="KW-1185">Reference proteome</keyword>
<name>A0A1C5JMW6_9ACTN</name>
<proteinExistence type="predicted"/>
<gene>
    <name evidence="1" type="ORF">GA0070560_14811</name>
</gene>
<evidence type="ECO:0000313" key="1">
    <source>
        <dbReference type="EMBL" id="SCG71823.1"/>
    </source>
</evidence>
<evidence type="ECO:0000313" key="2">
    <source>
        <dbReference type="Proteomes" id="UP000199408"/>
    </source>
</evidence>
<dbReference type="EMBL" id="FMDN01000048">
    <property type="protein sequence ID" value="SCG71823.1"/>
    <property type="molecule type" value="Genomic_DNA"/>
</dbReference>
<reference evidence="2" key="1">
    <citation type="submission" date="2016-06" db="EMBL/GenBank/DDBJ databases">
        <authorList>
            <person name="Varghese N."/>
        </authorList>
    </citation>
    <scope>NUCLEOTIDE SEQUENCE [LARGE SCALE GENOMIC DNA]</scope>
    <source>
        <strain evidence="2">DSM 43171</strain>
    </source>
</reference>
<sequence>MGKRKTAVPVAPRHRRDWSRWGRYCICGLRWPCPDRHAAVPVRQPPPAIPPLPAPRRHLWDGPTAVHWVGAANLITRGQAYRANGGRR</sequence>
<organism evidence="1 2">
    <name type="scientific">Micromonospora halophytica</name>
    <dbReference type="NCBI Taxonomy" id="47864"/>
    <lineage>
        <taxon>Bacteria</taxon>
        <taxon>Bacillati</taxon>
        <taxon>Actinomycetota</taxon>
        <taxon>Actinomycetes</taxon>
        <taxon>Micromonosporales</taxon>
        <taxon>Micromonosporaceae</taxon>
        <taxon>Micromonospora</taxon>
    </lineage>
</organism>
<accession>A0A1C5JMW6</accession>
<dbReference type="OrthoDB" id="3392986at2"/>
<dbReference type="STRING" id="47864.GA0070560_14811"/>
<dbReference type="Proteomes" id="UP000199408">
    <property type="component" value="Unassembled WGS sequence"/>
</dbReference>